<gene>
    <name evidence="1" type="ORF">QJS04_geneDACA011869</name>
</gene>
<dbReference type="AlphaFoldDB" id="A0AAV9AF38"/>
<protein>
    <submittedName>
        <fullName evidence="1">Uncharacterized protein</fullName>
    </submittedName>
</protein>
<keyword evidence="2" id="KW-1185">Reference proteome</keyword>
<proteinExistence type="predicted"/>
<sequence length="62" mass="7143">MEKCKEGMQEFRVSQAPPQLELPSAPRLRMSPEFLDQPLLIASRLEEVRIDLHKRIGTTPVE</sequence>
<comment type="caution">
    <text evidence="1">The sequence shown here is derived from an EMBL/GenBank/DDBJ whole genome shotgun (WGS) entry which is preliminary data.</text>
</comment>
<organism evidence="1 2">
    <name type="scientific">Acorus gramineus</name>
    <name type="common">Dwarf sweet flag</name>
    <dbReference type="NCBI Taxonomy" id="55184"/>
    <lineage>
        <taxon>Eukaryota</taxon>
        <taxon>Viridiplantae</taxon>
        <taxon>Streptophyta</taxon>
        <taxon>Embryophyta</taxon>
        <taxon>Tracheophyta</taxon>
        <taxon>Spermatophyta</taxon>
        <taxon>Magnoliopsida</taxon>
        <taxon>Liliopsida</taxon>
        <taxon>Acoraceae</taxon>
        <taxon>Acorus</taxon>
    </lineage>
</organism>
<reference evidence="1" key="2">
    <citation type="submission" date="2023-06" db="EMBL/GenBank/DDBJ databases">
        <authorList>
            <person name="Ma L."/>
            <person name="Liu K.-W."/>
            <person name="Li Z."/>
            <person name="Hsiao Y.-Y."/>
            <person name="Qi Y."/>
            <person name="Fu T."/>
            <person name="Tang G."/>
            <person name="Zhang D."/>
            <person name="Sun W.-H."/>
            <person name="Liu D.-K."/>
            <person name="Li Y."/>
            <person name="Chen G.-Z."/>
            <person name="Liu X.-D."/>
            <person name="Liao X.-Y."/>
            <person name="Jiang Y.-T."/>
            <person name="Yu X."/>
            <person name="Hao Y."/>
            <person name="Huang J."/>
            <person name="Zhao X.-W."/>
            <person name="Ke S."/>
            <person name="Chen Y.-Y."/>
            <person name="Wu W.-L."/>
            <person name="Hsu J.-L."/>
            <person name="Lin Y.-F."/>
            <person name="Huang M.-D."/>
            <person name="Li C.-Y."/>
            <person name="Huang L."/>
            <person name="Wang Z.-W."/>
            <person name="Zhao X."/>
            <person name="Zhong W.-Y."/>
            <person name="Peng D.-H."/>
            <person name="Ahmad S."/>
            <person name="Lan S."/>
            <person name="Zhang J.-S."/>
            <person name="Tsai W.-C."/>
            <person name="Van De Peer Y."/>
            <person name="Liu Z.-J."/>
        </authorList>
    </citation>
    <scope>NUCLEOTIDE SEQUENCE</scope>
    <source>
        <strain evidence="1">SCP</strain>
        <tissue evidence="1">Leaves</tissue>
    </source>
</reference>
<evidence type="ECO:0000313" key="1">
    <source>
        <dbReference type="EMBL" id="KAK1262993.1"/>
    </source>
</evidence>
<dbReference type="EMBL" id="JAUJYN010000009">
    <property type="protein sequence ID" value="KAK1262993.1"/>
    <property type="molecule type" value="Genomic_DNA"/>
</dbReference>
<reference evidence="1" key="1">
    <citation type="journal article" date="2023" name="Nat. Commun.">
        <title>Diploid and tetraploid genomes of Acorus and the evolution of monocots.</title>
        <authorList>
            <person name="Ma L."/>
            <person name="Liu K.W."/>
            <person name="Li Z."/>
            <person name="Hsiao Y.Y."/>
            <person name="Qi Y."/>
            <person name="Fu T."/>
            <person name="Tang G.D."/>
            <person name="Zhang D."/>
            <person name="Sun W.H."/>
            <person name="Liu D.K."/>
            <person name="Li Y."/>
            <person name="Chen G.Z."/>
            <person name="Liu X.D."/>
            <person name="Liao X.Y."/>
            <person name="Jiang Y.T."/>
            <person name="Yu X."/>
            <person name="Hao Y."/>
            <person name="Huang J."/>
            <person name="Zhao X.W."/>
            <person name="Ke S."/>
            <person name="Chen Y.Y."/>
            <person name="Wu W.L."/>
            <person name="Hsu J.L."/>
            <person name="Lin Y.F."/>
            <person name="Huang M.D."/>
            <person name="Li C.Y."/>
            <person name="Huang L."/>
            <person name="Wang Z.W."/>
            <person name="Zhao X."/>
            <person name="Zhong W.Y."/>
            <person name="Peng D.H."/>
            <person name="Ahmad S."/>
            <person name="Lan S."/>
            <person name="Zhang J.S."/>
            <person name="Tsai W.C."/>
            <person name="Van de Peer Y."/>
            <person name="Liu Z.J."/>
        </authorList>
    </citation>
    <scope>NUCLEOTIDE SEQUENCE</scope>
    <source>
        <strain evidence="1">SCP</strain>
    </source>
</reference>
<accession>A0AAV9AF38</accession>
<evidence type="ECO:0000313" key="2">
    <source>
        <dbReference type="Proteomes" id="UP001179952"/>
    </source>
</evidence>
<dbReference type="Proteomes" id="UP001179952">
    <property type="component" value="Unassembled WGS sequence"/>
</dbReference>
<name>A0AAV9AF38_ACOGR</name>